<name>A0A1H9MGV7_9GAMM</name>
<protein>
    <submittedName>
        <fullName evidence="2">Porin-like glycoporin RafY</fullName>
    </submittedName>
</protein>
<dbReference type="AlphaFoldDB" id="A0A1H9MGV7"/>
<evidence type="ECO:0000313" key="2">
    <source>
        <dbReference type="EMBL" id="SER22413.1"/>
    </source>
</evidence>
<sequence length="115" mass="12236">MKTSILLTSAAIGCLLAGTAQAQLAFDANLELDTDAVDTATSSTTYDQNGFVELNVASKRENGEYFVAAKGGVRLTTDGDKNVAVRDAYIQLGNNSWDAQIGRFEAINLFPLGKD</sequence>
<keyword evidence="3" id="KW-1185">Reference proteome</keyword>
<evidence type="ECO:0000256" key="1">
    <source>
        <dbReference type="SAM" id="SignalP"/>
    </source>
</evidence>
<gene>
    <name evidence="2" type="ORF">SAMN03080615_04419</name>
</gene>
<evidence type="ECO:0000313" key="3">
    <source>
        <dbReference type="Proteomes" id="UP000198749"/>
    </source>
</evidence>
<feature type="chain" id="PRO_5011697984" evidence="1">
    <location>
        <begin position="23"/>
        <end position="115"/>
    </location>
</feature>
<accession>A0A1H9MGV7</accession>
<proteinExistence type="predicted"/>
<keyword evidence="1" id="KW-0732">Signal</keyword>
<feature type="non-terminal residue" evidence="2">
    <location>
        <position position="115"/>
    </location>
</feature>
<dbReference type="Proteomes" id="UP000198749">
    <property type="component" value="Unassembled WGS sequence"/>
</dbReference>
<reference evidence="3" key="1">
    <citation type="submission" date="2016-10" db="EMBL/GenBank/DDBJ databases">
        <authorList>
            <person name="Varghese N."/>
            <person name="Submissions S."/>
        </authorList>
    </citation>
    <scope>NUCLEOTIDE SEQUENCE [LARGE SCALE GENOMIC DNA]</scope>
    <source>
        <strain evidence="3">DSM 18887</strain>
    </source>
</reference>
<dbReference type="EMBL" id="FOGB01000030">
    <property type="protein sequence ID" value="SER22413.1"/>
    <property type="molecule type" value="Genomic_DNA"/>
</dbReference>
<organism evidence="2 3">
    <name type="scientific">Amphritea atlantica</name>
    <dbReference type="NCBI Taxonomy" id="355243"/>
    <lineage>
        <taxon>Bacteria</taxon>
        <taxon>Pseudomonadati</taxon>
        <taxon>Pseudomonadota</taxon>
        <taxon>Gammaproteobacteria</taxon>
        <taxon>Oceanospirillales</taxon>
        <taxon>Oceanospirillaceae</taxon>
        <taxon>Amphritea</taxon>
    </lineage>
</organism>
<feature type="signal peptide" evidence="1">
    <location>
        <begin position="1"/>
        <end position="22"/>
    </location>
</feature>